<evidence type="ECO:0000313" key="2">
    <source>
        <dbReference type="EMBL" id="SVA88854.1"/>
    </source>
</evidence>
<evidence type="ECO:0000256" key="1">
    <source>
        <dbReference type="ARBA" id="ARBA00010574"/>
    </source>
</evidence>
<comment type="similarity">
    <text evidence="1">Belongs to the Iojap/RsfS family.</text>
</comment>
<dbReference type="PANTHER" id="PTHR21043:SF0">
    <property type="entry name" value="MITOCHONDRIAL ASSEMBLY OF RIBOSOMAL LARGE SUBUNIT PROTEIN 1"/>
    <property type="match status" value="1"/>
</dbReference>
<dbReference type="NCBIfam" id="TIGR00090">
    <property type="entry name" value="rsfS_iojap_ybeB"/>
    <property type="match status" value="1"/>
</dbReference>
<evidence type="ECO:0008006" key="3">
    <source>
        <dbReference type="Google" id="ProtNLM"/>
    </source>
</evidence>
<dbReference type="Pfam" id="PF02410">
    <property type="entry name" value="RsfS"/>
    <property type="match status" value="1"/>
</dbReference>
<dbReference type="InterPro" id="IPR004394">
    <property type="entry name" value="Iojap/RsfS/C7orf30"/>
</dbReference>
<protein>
    <recommendedName>
        <fullName evidence="3">Ribosomal silencing factor RsfS</fullName>
    </recommendedName>
</protein>
<dbReference type="GO" id="GO:0017148">
    <property type="term" value="P:negative regulation of translation"/>
    <property type="evidence" value="ECO:0007669"/>
    <property type="project" value="TreeGrafter"/>
</dbReference>
<reference evidence="2" key="1">
    <citation type="submission" date="2018-05" db="EMBL/GenBank/DDBJ databases">
        <authorList>
            <person name="Lanie J.A."/>
            <person name="Ng W.-L."/>
            <person name="Kazmierczak K.M."/>
            <person name="Andrzejewski T.M."/>
            <person name="Davidsen T.M."/>
            <person name="Wayne K.J."/>
            <person name="Tettelin H."/>
            <person name="Glass J.I."/>
            <person name="Rusch D."/>
            <person name="Podicherti R."/>
            <person name="Tsui H.-C.T."/>
            <person name="Winkler M.E."/>
        </authorList>
    </citation>
    <scope>NUCLEOTIDE SEQUENCE</scope>
</reference>
<gene>
    <name evidence="2" type="ORF">METZ01_LOCUS141708</name>
</gene>
<dbReference type="GO" id="GO:0090071">
    <property type="term" value="P:negative regulation of ribosome biogenesis"/>
    <property type="evidence" value="ECO:0007669"/>
    <property type="project" value="TreeGrafter"/>
</dbReference>
<accession>A0A381ZI80</accession>
<proteinExistence type="inferred from homology"/>
<sequence length="153" mass="17640">MVAETLKLLKKTENENVSEKIFTEKELDELITEKSDRGLVKKILELLQDSKAEEIVLIDVRDSSNLADYLFICEGRSQLHCRGIAENVVFRLKHQGEIHLGIEGELEGNWVLLDYGNIILHVFHPEIRKYYNLEELYAPHQVKDGIKNNNPAN</sequence>
<dbReference type="PANTHER" id="PTHR21043">
    <property type="entry name" value="IOJAP SUPERFAMILY ORTHOLOG"/>
    <property type="match status" value="1"/>
</dbReference>
<dbReference type="Gene3D" id="3.30.460.10">
    <property type="entry name" value="Beta Polymerase, domain 2"/>
    <property type="match status" value="1"/>
</dbReference>
<dbReference type="EMBL" id="UINC01021392">
    <property type="protein sequence ID" value="SVA88854.1"/>
    <property type="molecule type" value="Genomic_DNA"/>
</dbReference>
<organism evidence="2">
    <name type="scientific">marine metagenome</name>
    <dbReference type="NCBI Taxonomy" id="408172"/>
    <lineage>
        <taxon>unclassified sequences</taxon>
        <taxon>metagenomes</taxon>
        <taxon>ecological metagenomes</taxon>
    </lineage>
</organism>
<name>A0A381ZI80_9ZZZZ</name>
<dbReference type="AlphaFoldDB" id="A0A381ZI80"/>
<dbReference type="InterPro" id="IPR043519">
    <property type="entry name" value="NT_sf"/>
</dbReference>
<dbReference type="HAMAP" id="MF_01477">
    <property type="entry name" value="Iojap_RsfS"/>
    <property type="match status" value="1"/>
</dbReference>
<dbReference type="GO" id="GO:0043023">
    <property type="term" value="F:ribosomal large subunit binding"/>
    <property type="evidence" value="ECO:0007669"/>
    <property type="project" value="TreeGrafter"/>
</dbReference>
<dbReference type="SUPFAM" id="SSF81301">
    <property type="entry name" value="Nucleotidyltransferase"/>
    <property type="match status" value="1"/>
</dbReference>